<dbReference type="PROSITE" id="PS00600">
    <property type="entry name" value="AA_TRANSFER_CLASS_3"/>
    <property type="match status" value="1"/>
</dbReference>
<evidence type="ECO:0000256" key="3">
    <source>
        <dbReference type="ARBA" id="ARBA00022679"/>
    </source>
</evidence>
<dbReference type="InterPro" id="IPR049704">
    <property type="entry name" value="Aminotrans_3_PPA_site"/>
</dbReference>
<keyword evidence="2" id="KW-0032">Aminotransferase</keyword>
<organism evidence="5">
    <name type="scientific">marine metagenome</name>
    <dbReference type="NCBI Taxonomy" id="408172"/>
    <lineage>
        <taxon>unclassified sequences</taxon>
        <taxon>metagenomes</taxon>
        <taxon>ecological metagenomes</taxon>
    </lineage>
</organism>
<proteinExistence type="inferred from homology"/>
<dbReference type="GO" id="GO:0008483">
    <property type="term" value="F:transaminase activity"/>
    <property type="evidence" value="ECO:0007669"/>
    <property type="project" value="UniProtKB-KW"/>
</dbReference>
<name>A0A381PJ00_9ZZZZ</name>
<reference evidence="5" key="1">
    <citation type="submission" date="2018-05" db="EMBL/GenBank/DDBJ databases">
        <authorList>
            <person name="Lanie J.A."/>
            <person name="Ng W.-L."/>
            <person name="Kazmierczak K.M."/>
            <person name="Andrzejewski T.M."/>
            <person name="Davidsen T.M."/>
            <person name="Wayne K.J."/>
            <person name="Tettelin H."/>
            <person name="Glass J.I."/>
            <person name="Rusch D."/>
            <person name="Podicherti R."/>
            <person name="Tsui H.-C.T."/>
            <person name="Winkler M.E."/>
        </authorList>
    </citation>
    <scope>NUCLEOTIDE SEQUENCE</scope>
</reference>
<dbReference type="PIRSF" id="PIRSF000521">
    <property type="entry name" value="Transaminase_4ab_Lys_Orn"/>
    <property type="match status" value="1"/>
</dbReference>
<evidence type="ECO:0008006" key="6">
    <source>
        <dbReference type="Google" id="ProtNLM"/>
    </source>
</evidence>
<evidence type="ECO:0000313" key="5">
    <source>
        <dbReference type="EMBL" id="SUZ67002.1"/>
    </source>
</evidence>
<keyword evidence="4" id="KW-0663">Pyridoxal phosphate</keyword>
<dbReference type="NCBIfam" id="NF005682">
    <property type="entry name" value="PRK07480.1"/>
    <property type="match status" value="1"/>
</dbReference>
<dbReference type="CDD" id="cd00610">
    <property type="entry name" value="OAT_like"/>
    <property type="match status" value="1"/>
</dbReference>
<dbReference type="GO" id="GO:0030170">
    <property type="term" value="F:pyridoxal phosphate binding"/>
    <property type="evidence" value="ECO:0007669"/>
    <property type="project" value="InterPro"/>
</dbReference>
<evidence type="ECO:0000256" key="1">
    <source>
        <dbReference type="ARBA" id="ARBA00008954"/>
    </source>
</evidence>
<protein>
    <recommendedName>
        <fullName evidence="6">Aspartate aminotransferase family protein</fullName>
    </recommendedName>
</protein>
<dbReference type="InterPro" id="IPR015424">
    <property type="entry name" value="PyrdxlP-dep_Trfase"/>
</dbReference>
<gene>
    <name evidence="5" type="ORF">METZ01_LOCUS19856</name>
</gene>
<dbReference type="PANTHER" id="PTHR43094:SF1">
    <property type="entry name" value="AMINOTRANSFERASE CLASS-III"/>
    <property type="match status" value="1"/>
</dbReference>
<dbReference type="InterPro" id="IPR015421">
    <property type="entry name" value="PyrdxlP-dep_Trfase_major"/>
</dbReference>
<accession>A0A381PJ00</accession>
<dbReference type="Gene3D" id="3.90.1150.10">
    <property type="entry name" value="Aspartate Aminotransferase, domain 1"/>
    <property type="match status" value="1"/>
</dbReference>
<dbReference type="InterPro" id="IPR015422">
    <property type="entry name" value="PyrdxlP-dep_Trfase_small"/>
</dbReference>
<dbReference type="SUPFAM" id="SSF53383">
    <property type="entry name" value="PLP-dependent transferases"/>
    <property type="match status" value="1"/>
</dbReference>
<dbReference type="NCBIfam" id="NF004767">
    <property type="entry name" value="PRK06105.1"/>
    <property type="match status" value="1"/>
</dbReference>
<dbReference type="Gene3D" id="3.40.640.10">
    <property type="entry name" value="Type I PLP-dependent aspartate aminotransferase-like (Major domain)"/>
    <property type="match status" value="1"/>
</dbReference>
<dbReference type="PANTHER" id="PTHR43094">
    <property type="entry name" value="AMINOTRANSFERASE"/>
    <property type="match status" value="1"/>
</dbReference>
<dbReference type="InterPro" id="IPR005814">
    <property type="entry name" value="Aminotrans_3"/>
</dbReference>
<evidence type="ECO:0000256" key="2">
    <source>
        <dbReference type="ARBA" id="ARBA00022576"/>
    </source>
</evidence>
<dbReference type="FunFam" id="3.40.640.10:FF:000014">
    <property type="entry name" value="Adenosylmethionine-8-amino-7-oxononanoate aminotransferase, probable"/>
    <property type="match status" value="1"/>
</dbReference>
<comment type="similarity">
    <text evidence="1">Belongs to the class-III pyridoxal-phosphate-dependent aminotransferase family.</text>
</comment>
<dbReference type="AlphaFoldDB" id="A0A381PJ00"/>
<evidence type="ECO:0000256" key="4">
    <source>
        <dbReference type="ARBA" id="ARBA00022898"/>
    </source>
</evidence>
<dbReference type="Pfam" id="PF00202">
    <property type="entry name" value="Aminotran_3"/>
    <property type="match status" value="1"/>
</dbReference>
<keyword evidence="3" id="KW-0808">Transferase</keyword>
<dbReference type="GO" id="GO:0005829">
    <property type="term" value="C:cytosol"/>
    <property type="evidence" value="ECO:0007669"/>
    <property type="project" value="TreeGrafter"/>
</dbReference>
<dbReference type="EMBL" id="UINC01001000">
    <property type="protein sequence ID" value="SUZ67002.1"/>
    <property type="molecule type" value="Genomic_DNA"/>
</dbReference>
<sequence length="462" mass="50822">MNSEQKLKLDHLQRVDAKHHLHPFTDTKEINDQGTRVIVKADGVYIWDAEGNKLLDGMAGLWCVNVGYGRKELAEAAYRQMQELPYYNSFFQCTTPSAIELAEVLANLAPSHINRVFFTSSGSESNDTVVRMVRRYWDLLGEPQKTVIISRKNAYHGSTVAAASLGGMKFMHDQGGLLLPGIEHIDQPYWYAEGGDSDPGDFGLKVAQQLEQKIIELGHDRVAAFIGEPIQGAGGVIIPPQTYWPEVQRICDKHGILLVADEVICGFGRTGKWFGSDYFGIQPDFMSIAKGLSSGYLPIGGVMVSDRVSQVLIDKSGEFAHGYTYSGHPVAASVALANLRILRAENIVETVDNETGPYLQNCWAELAKHPLVGEARGVGFLGALELVQDKTKREFYPKIGKVGGLCRNICIENGLVMRAVGDTMIISPPLIASKANIDELILKAKQSLDITLERISTLNFDE</sequence>